<sequence>MFGPGGDEANILLDNFVCGGTERSLANCNHSGVFKHNCSHRNDVGVICRLDDHLSLAGTHRIKDDMGRVNINVGGRTSSLCGKASTGSADVICSQLRLESGAALITRASTFGPRQETGFVMIDLNCSGSETNPPVITIISDVATCSPQTAPHNFTDPPSVLSFKLNAEDNKTVNVSENSNVIMTCVASGRPAPRMRLVGGSNRHELMSRAEGDIESHEKSRELNFFMCKAQCEDSGDYTCEVDNGVDNSAYRPKHSCETALLRLMNDLLCSADAGKVTLVVLLDLSAAFDVIDHSTLLTRLQMEVGIGGSALQWFHSYLSDRTQRVMRSLVRGLSFLYSQMSSAQENKSRSLADIDAEHDIDIDHARDGNVIEIINRKKEIITNLSHPPQAGLYGVGL</sequence>
<dbReference type="InterPro" id="IPR036772">
    <property type="entry name" value="SRCR-like_dom_sf"/>
</dbReference>
<evidence type="ECO:0000259" key="6">
    <source>
        <dbReference type="PROSITE" id="PS50835"/>
    </source>
</evidence>
<dbReference type="EMBL" id="PZQS01000007">
    <property type="protein sequence ID" value="PVD26817.1"/>
    <property type="molecule type" value="Genomic_DNA"/>
</dbReference>
<dbReference type="Proteomes" id="UP000245119">
    <property type="component" value="Linkage Group LG7"/>
</dbReference>
<protein>
    <recommendedName>
        <fullName evidence="9">SRCR domain-containing protein</fullName>
    </recommendedName>
</protein>
<dbReference type="Pfam" id="PF13927">
    <property type="entry name" value="Ig_3"/>
    <property type="match status" value="1"/>
</dbReference>
<dbReference type="Gene3D" id="2.60.40.10">
    <property type="entry name" value="Immunoglobulins"/>
    <property type="match status" value="1"/>
</dbReference>
<evidence type="ECO:0008006" key="9">
    <source>
        <dbReference type="Google" id="ProtNLM"/>
    </source>
</evidence>
<gene>
    <name evidence="7" type="ORF">C0Q70_11964</name>
</gene>
<name>A0A2T7P065_POMCA</name>
<feature type="domain" description="SRCR" evidence="5">
    <location>
        <begin position="1"/>
        <end position="49"/>
    </location>
</feature>
<evidence type="ECO:0000313" key="8">
    <source>
        <dbReference type="Proteomes" id="UP000245119"/>
    </source>
</evidence>
<evidence type="ECO:0000256" key="2">
    <source>
        <dbReference type="ARBA" id="ARBA00022737"/>
    </source>
</evidence>
<feature type="disulfide bond" evidence="4">
    <location>
        <begin position="18"/>
        <end position="28"/>
    </location>
</feature>
<dbReference type="Pfam" id="PF00530">
    <property type="entry name" value="SRCR"/>
    <property type="match status" value="2"/>
</dbReference>
<dbReference type="InterPro" id="IPR007110">
    <property type="entry name" value="Ig-like_dom"/>
</dbReference>
<feature type="domain" description="Ig-like" evidence="6">
    <location>
        <begin position="158"/>
        <end position="256"/>
    </location>
</feature>
<dbReference type="GO" id="GO:0016020">
    <property type="term" value="C:membrane"/>
    <property type="evidence" value="ECO:0007669"/>
    <property type="project" value="InterPro"/>
</dbReference>
<proteinExistence type="predicted"/>
<organism evidence="7 8">
    <name type="scientific">Pomacea canaliculata</name>
    <name type="common">Golden apple snail</name>
    <dbReference type="NCBI Taxonomy" id="400727"/>
    <lineage>
        <taxon>Eukaryota</taxon>
        <taxon>Metazoa</taxon>
        <taxon>Spiralia</taxon>
        <taxon>Lophotrochozoa</taxon>
        <taxon>Mollusca</taxon>
        <taxon>Gastropoda</taxon>
        <taxon>Caenogastropoda</taxon>
        <taxon>Architaenioglossa</taxon>
        <taxon>Ampullarioidea</taxon>
        <taxon>Ampullariidae</taxon>
        <taxon>Pomacea</taxon>
    </lineage>
</organism>
<evidence type="ECO:0000313" key="7">
    <source>
        <dbReference type="EMBL" id="PVD26817.1"/>
    </source>
</evidence>
<dbReference type="SMART" id="SM00409">
    <property type="entry name" value="IG"/>
    <property type="match status" value="1"/>
</dbReference>
<dbReference type="OrthoDB" id="6286334at2759"/>
<evidence type="ECO:0000259" key="5">
    <source>
        <dbReference type="PROSITE" id="PS50287"/>
    </source>
</evidence>
<evidence type="ECO:0000256" key="1">
    <source>
        <dbReference type="ARBA" id="ARBA00022729"/>
    </source>
</evidence>
<dbReference type="InterPro" id="IPR003599">
    <property type="entry name" value="Ig_sub"/>
</dbReference>
<accession>A0A2T7P065</accession>
<dbReference type="PROSITE" id="PS50287">
    <property type="entry name" value="SRCR_2"/>
    <property type="match status" value="2"/>
</dbReference>
<dbReference type="InterPro" id="IPR001190">
    <property type="entry name" value="SRCR"/>
</dbReference>
<dbReference type="PROSITE" id="PS50835">
    <property type="entry name" value="IG_LIKE"/>
    <property type="match status" value="1"/>
</dbReference>
<evidence type="ECO:0000256" key="4">
    <source>
        <dbReference type="PROSITE-ProRule" id="PRU00196"/>
    </source>
</evidence>
<keyword evidence="8" id="KW-1185">Reference proteome</keyword>
<keyword evidence="3 4" id="KW-1015">Disulfide bond</keyword>
<dbReference type="InterPro" id="IPR013783">
    <property type="entry name" value="Ig-like_fold"/>
</dbReference>
<dbReference type="AlphaFoldDB" id="A0A2T7P065"/>
<dbReference type="SUPFAM" id="SSF56487">
    <property type="entry name" value="SRCR-like"/>
    <property type="match status" value="2"/>
</dbReference>
<comment type="caution">
    <text evidence="4">Lacks conserved residue(s) required for the propagation of feature annotation.</text>
</comment>
<dbReference type="PANTHER" id="PTHR19331">
    <property type="entry name" value="SCAVENGER RECEPTOR DOMAIN-CONTAINING"/>
    <property type="match status" value="1"/>
</dbReference>
<feature type="domain" description="SRCR" evidence="5">
    <location>
        <begin position="54"/>
        <end position="186"/>
    </location>
</feature>
<reference evidence="7 8" key="1">
    <citation type="submission" date="2018-04" db="EMBL/GenBank/DDBJ databases">
        <title>The genome of golden apple snail Pomacea canaliculata provides insight into stress tolerance and invasive adaptation.</title>
        <authorList>
            <person name="Liu C."/>
            <person name="Liu B."/>
            <person name="Ren Y."/>
            <person name="Zhang Y."/>
            <person name="Wang H."/>
            <person name="Li S."/>
            <person name="Jiang F."/>
            <person name="Yin L."/>
            <person name="Zhang G."/>
            <person name="Qian W."/>
            <person name="Fan W."/>
        </authorList>
    </citation>
    <scope>NUCLEOTIDE SEQUENCE [LARGE SCALE GENOMIC DNA]</scope>
    <source>
        <strain evidence="7">SZHN2017</strain>
        <tissue evidence="7">Muscle</tissue>
    </source>
</reference>
<evidence type="ECO:0000256" key="3">
    <source>
        <dbReference type="ARBA" id="ARBA00023157"/>
    </source>
</evidence>
<comment type="caution">
    <text evidence="7">The sequence shown here is derived from an EMBL/GenBank/DDBJ whole genome shotgun (WGS) entry which is preliminary data.</text>
</comment>
<keyword evidence="1" id="KW-0732">Signal</keyword>
<dbReference type="Gene3D" id="3.10.250.10">
    <property type="entry name" value="SRCR-like domain"/>
    <property type="match status" value="2"/>
</dbReference>
<dbReference type="SUPFAM" id="SSF48726">
    <property type="entry name" value="Immunoglobulin"/>
    <property type="match status" value="1"/>
</dbReference>
<keyword evidence="2" id="KW-0677">Repeat</keyword>
<dbReference type="InterPro" id="IPR036179">
    <property type="entry name" value="Ig-like_dom_sf"/>
</dbReference>